<reference evidence="7" key="1">
    <citation type="submission" date="2022-03" db="EMBL/GenBank/DDBJ databases">
        <title>Genomic Encyclopedia of Type Strains, Phase III (KMG-III): the genomes of soil and plant-associated and newly described type strains.</title>
        <authorList>
            <person name="Whitman W."/>
        </authorList>
    </citation>
    <scope>NUCLEOTIDE SEQUENCE</scope>
    <source>
        <strain evidence="7">ANL 6-2</strain>
    </source>
</reference>
<evidence type="ECO:0000256" key="5">
    <source>
        <dbReference type="SAM" id="Phobius"/>
    </source>
</evidence>
<evidence type="ECO:0000256" key="1">
    <source>
        <dbReference type="ARBA" id="ARBA00004141"/>
    </source>
</evidence>
<evidence type="ECO:0000256" key="2">
    <source>
        <dbReference type="ARBA" id="ARBA00022692"/>
    </source>
</evidence>
<keyword evidence="3 5" id="KW-1133">Transmembrane helix</keyword>
<name>A0AAE3G3H3_9GAMM</name>
<dbReference type="AlphaFoldDB" id="A0AAE3G3H3"/>
<dbReference type="RefSeq" id="WP_253478079.1">
    <property type="nucleotide sequence ID" value="NZ_JALJXV010000005.1"/>
</dbReference>
<feature type="domain" description="STAS" evidence="6">
    <location>
        <begin position="454"/>
        <end position="568"/>
    </location>
</feature>
<feature type="transmembrane region" description="Helical" evidence="5">
    <location>
        <begin position="341"/>
        <end position="359"/>
    </location>
</feature>
<keyword evidence="8" id="KW-1185">Reference proteome</keyword>
<dbReference type="GO" id="GO:0008271">
    <property type="term" value="F:secondary active sulfate transmembrane transporter activity"/>
    <property type="evidence" value="ECO:0007669"/>
    <property type="project" value="InterPro"/>
</dbReference>
<evidence type="ECO:0000256" key="4">
    <source>
        <dbReference type="ARBA" id="ARBA00023136"/>
    </source>
</evidence>
<dbReference type="InterPro" id="IPR036513">
    <property type="entry name" value="STAS_dom_sf"/>
</dbReference>
<sequence length="578" mass="60827">MKSVRALIPDWISECRGTSLRDDLLAGTITAVLLVPQGMALALLAGLPPILGLYAGILPPILYALFGSSRTMAVGPASVAALLVATALGGLGHAPGSAEAIQGAITLAALSAVILLAMGFLRLGALANYLSHPVLAGFVSGAALVIIFSQLPQLTGVALPRDAALPEQLMALINGLAGLQPPLLLMGGCGMILLFLARTPLVLLLQKMGLQAGPAKLLSRCAPLMIVLLATGLTALLGLERLGIPVVGDIPAGLPQPSLDFLHLTDWRALLPAALVISIIGYVESVSVAKALAWRRRQRIDPNRELLALGAANAGAAFSGTMPVAGGFARSVVNFDAGARTQFAGIVTALLVALTALFLTPLFQSLPLPILAALIVVAVIPLIDLHTFRAAWHYDKADGLAMLITFLGVVLVDIEMGLLAGLCLSVIALLWRTSHPHVAVVGRVPGTDYYRNVSRHEVETWPNLLLLRIDESLYFANTAYVEQLVGNALAQRPEVRHVVLICTAMNHVDLSAVETLQGMALNLREAGVTLHLAGVKGPIMDRLRTSGLMEALGEGHIYFNTEQAVLDLVSQNRSPAHF</sequence>
<dbReference type="Pfam" id="PF01740">
    <property type="entry name" value="STAS"/>
    <property type="match status" value="1"/>
</dbReference>
<keyword evidence="4 5" id="KW-0472">Membrane</keyword>
<feature type="transmembrane region" description="Helical" evidence="5">
    <location>
        <begin position="24"/>
        <end position="44"/>
    </location>
</feature>
<dbReference type="PROSITE" id="PS01130">
    <property type="entry name" value="SLC26A"/>
    <property type="match status" value="1"/>
</dbReference>
<comment type="subcellular location">
    <subcellularLocation>
        <location evidence="1">Membrane</location>
        <topology evidence="1">Multi-pass membrane protein</topology>
    </subcellularLocation>
</comment>
<dbReference type="EMBL" id="JALJXV010000005">
    <property type="protein sequence ID" value="MCP1675115.1"/>
    <property type="molecule type" value="Genomic_DNA"/>
</dbReference>
<feature type="transmembrane region" description="Helical" evidence="5">
    <location>
        <begin position="403"/>
        <end position="431"/>
    </location>
</feature>
<evidence type="ECO:0000259" key="6">
    <source>
        <dbReference type="PROSITE" id="PS50801"/>
    </source>
</evidence>
<feature type="transmembrane region" description="Helical" evidence="5">
    <location>
        <begin position="269"/>
        <end position="294"/>
    </location>
</feature>
<dbReference type="InterPro" id="IPR018045">
    <property type="entry name" value="S04_transporter_CS"/>
</dbReference>
<gene>
    <name evidence="7" type="ORF">J2T57_002263</name>
</gene>
<dbReference type="GO" id="GO:0016020">
    <property type="term" value="C:membrane"/>
    <property type="evidence" value="ECO:0007669"/>
    <property type="project" value="UniProtKB-SubCell"/>
</dbReference>
<evidence type="ECO:0000313" key="7">
    <source>
        <dbReference type="EMBL" id="MCP1675115.1"/>
    </source>
</evidence>
<dbReference type="CDD" id="cd07042">
    <property type="entry name" value="STAS_SulP_like_sulfate_transporter"/>
    <property type="match status" value="1"/>
</dbReference>
<dbReference type="InterPro" id="IPR001902">
    <property type="entry name" value="SLC26A/SulP_fam"/>
</dbReference>
<feature type="transmembrane region" description="Helical" evidence="5">
    <location>
        <begin position="73"/>
        <end position="94"/>
    </location>
</feature>
<evidence type="ECO:0000313" key="8">
    <source>
        <dbReference type="Proteomes" id="UP001205843"/>
    </source>
</evidence>
<dbReference type="Pfam" id="PF00916">
    <property type="entry name" value="Sulfate_transp"/>
    <property type="match status" value="1"/>
</dbReference>
<feature type="transmembrane region" description="Helical" evidence="5">
    <location>
        <begin position="183"/>
        <end position="205"/>
    </location>
</feature>
<dbReference type="Proteomes" id="UP001205843">
    <property type="component" value="Unassembled WGS sequence"/>
</dbReference>
<feature type="transmembrane region" description="Helical" evidence="5">
    <location>
        <begin position="50"/>
        <end position="66"/>
    </location>
</feature>
<accession>A0AAE3G3H3</accession>
<protein>
    <submittedName>
        <fullName evidence="7">SulP family sulfate permease</fullName>
    </submittedName>
</protein>
<dbReference type="InterPro" id="IPR011547">
    <property type="entry name" value="SLC26A/SulP_dom"/>
</dbReference>
<dbReference type="Gene3D" id="3.30.750.24">
    <property type="entry name" value="STAS domain"/>
    <property type="match status" value="1"/>
</dbReference>
<feature type="transmembrane region" description="Helical" evidence="5">
    <location>
        <begin position="366"/>
        <end position="383"/>
    </location>
</feature>
<dbReference type="NCBIfam" id="TIGR00815">
    <property type="entry name" value="sulP"/>
    <property type="match status" value="1"/>
</dbReference>
<evidence type="ECO:0000256" key="3">
    <source>
        <dbReference type="ARBA" id="ARBA00022989"/>
    </source>
</evidence>
<organism evidence="7 8">
    <name type="scientific">Natronocella acetinitrilica</name>
    <dbReference type="NCBI Taxonomy" id="414046"/>
    <lineage>
        <taxon>Bacteria</taxon>
        <taxon>Pseudomonadati</taxon>
        <taxon>Pseudomonadota</taxon>
        <taxon>Gammaproteobacteria</taxon>
        <taxon>Chromatiales</taxon>
        <taxon>Ectothiorhodospiraceae</taxon>
        <taxon>Natronocella</taxon>
    </lineage>
</organism>
<comment type="caution">
    <text evidence="7">The sequence shown here is derived from an EMBL/GenBank/DDBJ whole genome shotgun (WGS) entry which is preliminary data.</text>
</comment>
<dbReference type="PROSITE" id="PS50801">
    <property type="entry name" value="STAS"/>
    <property type="match status" value="1"/>
</dbReference>
<dbReference type="PANTHER" id="PTHR11814">
    <property type="entry name" value="SULFATE TRANSPORTER"/>
    <property type="match status" value="1"/>
</dbReference>
<feature type="transmembrane region" description="Helical" evidence="5">
    <location>
        <begin position="133"/>
        <end position="151"/>
    </location>
</feature>
<feature type="transmembrane region" description="Helical" evidence="5">
    <location>
        <begin position="100"/>
        <end position="121"/>
    </location>
</feature>
<feature type="transmembrane region" description="Helical" evidence="5">
    <location>
        <begin position="306"/>
        <end position="329"/>
    </location>
</feature>
<dbReference type="SUPFAM" id="SSF52091">
    <property type="entry name" value="SpoIIaa-like"/>
    <property type="match status" value="1"/>
</dbReference>
<keyword evidence="2 5" id="KW-0812">Transmembrane</keyword>
<dbReference type="InterPro" id="IPR002645">
    <property type="entry name" value="STAS_dom"/>
</dbReference>
<feature type="transmembrane region" description="Helical" evidence="5">
    <location>
        <begin position="217"/>
        <end position="239"/>
    </location>
</feature>
<proteinExistence type="predicted"/>